<evidence type="ECO:0008006" key="4">
    <source>
        <dbReference type="Google" id="ProtNLM"/>
    </source>
</evidence>
<dbReference type="Pfam" id="PF11101">
    <property type="entry name" value="DUF2884"/>
    <property type="match status" value="1"/>
</dbReference>
<evidence type="ECO:0000313" key="2">
    <source>
        <dbReference type="EMBL" id="EYU16328.1"/>
    </source>
</evidence>
<dbReference type="AlphaFoldDB" id="A0A022PMW8"/>
<dbReference type="EMBL" id="JFGV01000012">
    <property type="protein sequence ID" value="EYU16328.1"/>
    <property type="molecule type" value="Genomic_DNA"/>
</dbReference>
<dbReference type="Proteomes" id="UP000023464">
    <property type="component" value="Unassembled WGS sequence"/>
</dbReference>
<evidence type="ECO:0000313" key="3">
    <source>
        <dbReference type="Proteomes" id="UP000023464"/>
    </source>
</evidence>
<dbReference type="NCBIfam" id="NF007913">
    <property type="entry name" value="PRK10626.1"/>
    <property type="match status" value="1"/>
</dbReference>
<name>A0A022PMW8_9GAMM</name>
<protein>
    <recommendedName>
        <fullName evidence="4">DUF2884 domain-containing protein</fullName>
    </recommendedName>
</protein>
<feature type="chain" id="PRO_5001503467" description="DUF2884 domain-containing protein" evidence="1">
    <location>
        <begin position="20"/>
        <end position="240"/>
    </location>
</feature>
<keyword evidence="3" id="KW-1185">Reference proteome</keyword>
<evidence type="ECO:0000256" key="1">
    <source>
        <dbReference type="SAM" id="SignalP"/>
    </source>
</evidence>
<reference evidence="2 3" key="1">
    <citation type="submission" date="2014-03" db="EMBL/GenBank/DDBJ databases">
        <title>Draft Genome of Photorhabdus luminescens BA1, an Egyptian Isolate.</title>
        <authorList>
            <person name="Ghazal S."/>
            <person name="Hurst S.G.IV."/>
            <person name="Morris K."/>
            <person name="Thomas K."/>
            <person name="Tisa L.S."/>
        </authorList>
    </citation>
    <scope>NUCLEOTIDE SEQUENCE [LARGE SCALE GENOMIC DNA]</scope>
    <source>
        <strain evidence="2 3">BA1</strain>
    </source>
</reference>
<comment type="caution">
    <text evidence="2">The sequence shown here is derived from an EMBL/GenBank/DDBJ whole genome shotgun (WGS) entry which is preliminary data.</text>
</comment>
<dbReference type="RefSeq" id="WP_036776899.1">
    <property type="nucleotide sequence ID" value="NZ_CAWLTM010000103.1"/>
</dbReference>
<dbReference type="InterPro" id="IPR021307">
    <property type="entry name" value="DUF2884"/>
</dbReference>
<keyword evidence="1" id="KW-0732">Signal</keyword>
<proteinExistence type="predicted"/>
<sequence>MLRKIITVASLLFVAQAQAGYECQVNPQNDIIITSQSVQVVGASGNLQISPDGSVTRDGKNLSLNTEQRQKAQRYQQTLRQDLPWIKQETGKHLITARKSLDKVVVDTIGKDSNVRNRLSELESGLNQQINRIIETRADGMAFHHQAIKQVEKDSRSLIEQNLGGVLQDSINEIGNKQFSLNGDNNQALQSLLGSLGGLQNNLKAEWRTQEEDFQRFGKEVCGKVSGLEQQRIELLNSIK</sequence>
<accession>A0A022PMW8</accession>
<feature type="signal peptide" evidence="1">
    <location>
        <begin position="1"/>
        <end position="19"/>
    </location>
</feature>
<organism evidence="2 3">
    <name type="scientific">Photorhabdus aegyptia</name>
    <dbReference type="NCBI Taxonomy" id="2805098"/>
    <lineage>
        <taxon>Bacteria</taxon>
        <taxon>Pseudomonadati</taxon>
        <taxon>Pseudomonadota</taxon>
        <taxon>Gammaproteobacteria</taxon>
        <taxon>Enterobacterales</taxon>
        <taxon>Morganellaceae</taxon>
        <taxon>Photorhabdus</taxon>
    </lineage>
</organism>
<gene>
    <name evidence="2" type="ORF">BA1DRAFT_01152</name>
</gene>
<dbReference type="PATRIC" id="fig|1393736.3.peg.1174"/>